<dbReference type="eggNOG" id="KOG0160">
    <property type="taxonomic scope" value="Eukaryota"/>
</dbReference>
<dbReference type="InterPro" id="IPR036961">
    <property type="entry name" value="Kinesin_motor_dom_sf"/>
</dbReference>
<evidence type="ECO:0000259" key="7">
    <source>
        <dbReference type="PROSITE" id="PS51456"/>
    </source>
</evidence>
<dbReference type="PaxDb" id="2903-EOD23932"/>
<dbReference type="GO" id="GO:0005737">
    <property type="term" value="C:cytoplasm"/>
    <property type="evidence" value="ECO:0007669"/>
    <property type="project" value="TreeGrafter"/>
</dbReference>
<keyword evidence="1 6" id="KW-0547">Nucleotide-binding</keyword>
<dbReference type="SMART" id="SM00242">
    <property type="entry name" value="MYSc"/>
    <property type="match status" value="1"/>
</dbReference>
<dbReference type="PRINTS" id="PR00193">
    <property type="entry name" value="MYOSINHEAVY"/>
</dbReference>
<dbReference type="GO" id="GO:0007015">
    <property type="term" value="P:actin filament organization"/>
    <property type="evidence" value="ECO:0007669"/>
    <property type="project" value="TreeGrafter"/>
</dbReference>
<dbReference type="InterPro" id="IPR001609">
    <property type="entry name" value="Myosin_head_motor_dom-like"/>
</dbReference>
<dbReference type="GO" id="GO:0005524">
    <property type="term" value="F:ATP binding"/>
    <property type="evidence" value="ECO:0007669"/>
    <property type="project" value="UniProtKB-UniRule"/>
</dbReference>
<proteinExistence type="inferred from homology"/>
<evidence type="ECO:0000256" key="5">
    <source>
        <dbReference type="ARBA" id="ARBA00023203"/>
    </source>
</evidence>
<dbReference type="Gene3D" id="1.10.10.820">
    <property type="match status" value="1"/>
</dbReference>
<keyword evidence="5 6" id="KW-0009">Actin-binding</keyword>
<evidence type="ECO:0000256" key="2">
    <source>
        <dbReference type="ARBA" id="ARBA00022840"/>
    </source>
</evidence>
<dbReference type="Gene3D" id="1.20.120.720">
    <property type="entry name" value="Myosin VI head, motor domain, U50 subdomain"/>
    <property type="match status" value="1"/>
</dbReference>
<dbReference type="EnsemblProtists" id="EOD23932">
    <property type="protein sequence ID" value="EOD23932"/>
    <property type="gene ID" value="EMIHUDRAFT_41106"/>
</dbReference>
<dbReference type="KEGG" id="ehx:EMIHUDRAFT_41106"/>
<reference evidence="9" key="1">
    <citation type="journal article" date="2013" name="Nature">
        <title>Pan genome of the phytoplankton Emiliania underpins its global distribution.</title>
        <authorList>
            <person name="Read B.A."/>
            <person name="Kegel J."/>
            <person name="Klute M.J."/>
            <person name="Kuo A."/>
            <person name="Lefebvre S.C."/>
            <person name="Maumus F."/>
            <person name="Mayer C."/>
            <person name="Miller J."/>
            <person name="Monier A."/>
            <person name="Salamov A."/>
            <person name="Young J."/>
            <person name="Aguilar M."/>
            <person name="Claverie J.M."/>
            <person name="Frickenhaus S."/>
            <person name="Gonzalez K."/>
            <person name="Herman E.K."/>
            <person name="Lin Y.C."/>
            <person name="Napier J."/>
            <person name="Ogata H."/>
            <person name="Sarno A.F."/>
            <person name="Shmutz J."/>
            <person name="Schroeder D."/>
            <person name="de Vargas C."/>
            <person name="Verret F."/>
            <person name="von Dassow P."/>
            <person name="Valentin K."/>
            <person name="Van de Peer Y."/>
            <person name="Wheeler G."/>
            <person name="Dacks J.B."/>
            <person name="Delwiche C.F."/>
            <person name="Dyhrman S.T."/>
            <person name="Glockner G."/>
            <person name="John U."/>
            <person name="Richards T."/>
            <person name="Worden A.Z."/>
            <person name="Zhang X."/>
            <person name="Grigoriev I.V."/>
            <person name="Allen A.E."/>
            <person name="Bidle K."/>
            <person name="Borodovsky M."/>
            <person name="Bowler C."/>
            <person name="Brownlee C."/>
            <person name="Cock J.M."/>
            <person name="Elias M."/>
            <person name="Gladyshev V.N."/>
            <person name="Groth M."/>
            <person name="Guda C."/>
            <person name="Hadaegh A."/>
            <person name="Iglesias-Rodriguez M.D."/>
            <person name="Jenkins J."/>
            <person name="Jones B.M."/>
            <person name="Lawson T."/>
            <person name="Leese F."/>
            <person name="Lindquist E."/>
            <person name="Lobanov A."/>
            <person name="Lomsadze A."/>
            <person name="Malik S.B."/>
            <person name="Marsh M.E."/>
            <person name="Mackinder L."/>
            <person name="Mock T."/>
            <person name="Mueller-Roeber B."/>
            <person name="Pagarete A."/>
            <person name="Parker M."/>
            <person name="Probert I."/>
            <person name="Quesneville H."/>
            <person name="Raines C."/>
            <person name="Rensing S.A."/>
            <person name="Riano-Pachon D.M."/>
            <person name="Richier S."/>
            <person name="Rokitta S."/>
            <person name="Shiraiwa Y."/>
            <person name="Soanes D.M."/>
            <person name="van der Giezen M."/>
            <person name="Wahlund T.M."/>
            <person name="Williams B."/>
            <person name="Wilson W."/>
            <person name="Wolfe G."/>
            <person name="Wurch L.L."/>
        </authorList>
    </citation>
    <scope>NUCLEOTIDE SEQUENCE</scope>
</reference>
<dbReference type="GO" id="GO:0016459">
    <property type="term" value="C:myosin complex"/>
    <property type="evidence" value="ECO:0007669"/>
    <property type="project" value="UniProtKB-KW"/>
</dbReference>
<evidence type="ECO:0000313" key="8">
    <source>
        <dbReference type="EnsemblProtists" id="EOD23932"/>
    </source>
</evidence>
<protein>
    <recommendedName>
        <fullName evidence="7">Myosin motor domain-containing protein</fullName>
    </recommendedName>
</protein>
<dbReference type="GO" id="GO:0016020">
    <property type="term" value="C:membrane"/>
    <property type="evidence" value="ECO:0007669"/>
    <property type="project" value="TreeGrafter"/>
</dbReference>
<feature type="domain" description="Myosin motor" evidence="7">
    <location>
        <begin position="1"/>
        <end position="632"/>
    </location>
</feature>
<evidence type="ECO:0000256" key="3">
    <source>
        <dbReference type="ARBA" id="ARBA00023123"/>
    </source>
</evidence>
<comment type="similarity">
    <text evidence="6">Belongs to the TRAFAC class myosin-kinesin ATPase superfamily. Myosin family.</text>
</comment>
<keyword evidence="9" id="KW-1185">Reference proteome</keyword>
<dbReference type="HOGENOM" id="CLU_000192_7_5_1"/>
<dbReference type="AlphaFoldDB" id="A0A0D3JK97"/>
<keyword evidence="2 6" id="KW-0067">ATP-binding</keyword>
<accession>A0A0D3JK97</accession>
<evidence type="ECO:0000256" key="6">
    <source>
        <dbReference type="PROSITE-ProRule" id="PRU00782"/>
    </source>
</evidence>
<dbReference type="GO" id="GO:0000146">
    <property type="term" value="F:microfilament motor activity"/>
    <property type="evidence" value="ECO:0007669"/>
    <property type="project" value="TreeGrafter"/>
</dbReference>
<dbReference type="Pfam" id="PF00063">
    <property type="entry name" value="Myosin_head"/>
    <property type="match status" value="1"/>
</dbReference>
<evidence type="ECO:0000256" key="4">
    <source>
        <dbReference type="ARBA" id="ARBA00023175"/>
    </source>
</evidence>
<dbReference type="PANTHER" id="PTHR13140:SF706">
    <property type="entry name" value="DILUTE CLASS UNCONVENTIONAL MYOSIN, ISOFORM C"/>
    <property type="match status" value="1"/>
</dbReference>
<name>A0A0D3JK97_EMIH1</name>
<dbReference type="OMA" id="MEIYQGV"/>
<dbReference type="GeneID" id="17269478"/>
<keyword evidence="3 6" id="KW-0518">Myosin</keyword>
<dbReference type="Gene3D" id="1.20.58.530">
    <property type="match status" value="1"/>
</dbReference>
<keyword evidence="4 6" id="KW-0505">Motor protein</keyword>
<feature type="region of interest" description="Actin-binding" evidence="6">
    <location>
        <begin position="561"/>
        <end position="583"/>
    </location>
</feature>
<dbReference type="InterPro" id="IPR027417">
    <property type="entry name" value="P-loop_NTPase"/>
</dbReference>
<dbReference type="Gene3D" id="3.40.850.10">
    <property type="entry name" value="Kinesin motor domain"/>
    <property type="match status" value="1"/>
</dbReference>
<sequence>DDLVMLEQLDAPLIAHCLQKRYAADKIYTWVGADHSVLISINPFKHLPIYGQYFLERFAAPAPNRDVEPHTYALARRAFRGMMDARRDQAILISGESGAGKTEATKQCLHFLADAAGTKSGVEQRILQANPILEAFGNAKTVRNDNSSRFGRWMEVHFESSGRVEGQIAGAFVESYLLEKSRVVAQAAGERSFHIFYQLCSSPRAAGLGLRPASEHRSLGRAGCTAIRGVDDVADFEAVLSSLAAMGLGDDEVGWALRLCAASVHLCDLDFEPCDGGDGSRVAAGSATPLAAAAECLGVATSALSAALVERAVVVRGEAQRIRNTAGKAEEASAALAKAAYAGLFRDLVRRINAACGGERGRLIGVLDIFGFEIFEANSFEQLCINFANERLQRTFCEHTFENEQASAAPRPHLPAQAVYADEGIAYDNVPYIDNAPVLALLAERPFGLLNLLDEEVRVPQGSDAKWLEKVSQRHADHPAFGAPKQQGKARRDFFCVRHYAGEVRYSADGLVEKNADRLSRGLYDLLSGSSCGLTRACFPPKDDAIAGRVRTVGEEWRSQLGGLMQKVGRMSPLFIRCVKPNQHKRPGLVESKATIDQLSCAGLFEAVRIRATGFPFRHSHAEFARRYRWIA</sequence>
<dbReference type="STRING" id="2903.R1CMV8"/>
<organism evidence="8 9">
    <name type="scientific">Emiliania huxleyi (strain CCMP1516)</name>
    <dbReference type="NCBI Taxonomy" id="280463"/>
    <lineage>
        <taxon>Eukaryota</taxon>
        <taxon>Haptista</taxon>
        <taxon>Haptophyta</taxon>
        <taxon>Prymnesiophyceae</taxon>
        <taxon>Isochrysidales</taxon>
        <taxon>Noelaerhabdaceae</taxon>
        <taxon>Emiliania</taxon>
    </lineage>
</organism>
<dbReference type="PROSITE" id="PS51456">
    <property type="entry name" value="MYOSIN_MOTOR"/>
    <property type="match status" value="1"/>
</dbReference>
<reference evidence="8" key="2">
    <citation type="submission" date="2024-10" db="UniProtKB">
        <authorList>
            <consortium name="EnsemblProtists"/>
        </authorList>
    </citation>
    <scope>IDENTIFICATION</scope>
</reference>
<evidence type="ECO:0000256" key="1">
    <source>
        <dbReference type="ARBA" id="ARBA00022741"/>
    </source>
</evidence>
<dbReference type="GO" id="GO:0051015">
    <property type="term" value="F:actin filament binding"/>
    <property type="evidence" value="ECO:0007669"/>
    <property type="project" value="TreeGrafter"/>
</dbReference>
<dbReference type="PANTHER" id="PTHR13140">
    <property type="entry name" value="MYOSIN"/>
    <property type="match status" value="1"/>
</dbReference>
<evidence type="ECO:0000313" key="9">
    <source>
        <dbReference type="Proteomes" id="UP000013827"/>
    </source>
</evidence>
<dbReference type="Proteomes" id="UP000013827">
    <property type="component" value="Unassembled WGS sequence"/>
</dbReference>
<feature type="binding site" evidence="6">
    <location>
        <begin position="95"/>
        <end position="102"/>
    </location>
    <ligand>
        <name>ATP</name>
        <dbReference type="ChEBI" id="CHEBI:30616"/>
    </ligand>
</feature>
<dbReference type="SUPFAM" id="SSF52540">
    <property type="entry name" value="P-loop containing nucleoside triphosphate hydrolases"/>
    <property type="match status" value="1"/>
</dbReference>
<dbReference type="RefSeq" id="XP_005776361.1">
    <property type="nucleotide sequence ID" value="XM_005776304.1"/>
</dbReference>